<dbReference type="SUPFAM" id="SSF47413">
    <property type="entry name" value="lambda repressor-like DNA-binding domains"/>
    <property type="match status" value="2"/>
</dbReference>
<reference evidence="3 4" key="1">
    <citation type="submission" date="2017-04" db="EMBL/GenBank/DDBJ databases">
        <title>Genome Sequence of Marinobacter salarius strain SMR5 Isolated from a culture of the Diatom Skeletonema marinoi.</title>
        <authorList>
            <person name="Topel M."/>
            <person name="Pinder M.I.M."/>
            <person name="Johansson O.N."/>
            <person name="Kourtchenko O."/>
            <person name="Godhe A."/>
            <person name="Clarke A.K."/>
        </authorList>
    </citation>
    <scope>NUCLEOTIDE SEQUENCE [LARGE SCALE GENOMIC DNA]</scope>
    <source>
        <strain evidence="3 4">SMR5</strain>
        <plasmid evidence="4">Plasmid psmr5</plasmid>
    </source>
</reference>
<dbReference type="GeneID" id="77258018"/>
<dbReference type="PROSITE" id="PS50943">
    <property type="entry name" value="HTH_CROC1"/>
    <property type="match status" value="1"/>
</dbReference>
<proteinExistence type="predicted"/>
<dbReference type="CDD" id="cd00093">
    <property type="entry name" value="HTH_XRE"/>
    <property type="match status" value="1"/>
</dbReference>
<dbReference type="RefSeq" id="WP_157665651.1">
    <property type="nucleotide sequence ID" value="NZ_CP020932.1"/>
</dbReference>
<evidence type="ECO:0000256" key="1">
    <source>
        <dbReference type="SAM" id="MobiDB-lite"/>
    </source>
</evidence>
<sequence>MNKHIANPPFKRVRVGRQLKAQLTRAINATATSTSKRSPDLGTLFKALRNDLGKTPRYKLAEMLDMTEQTLLKLETSPLRSGIQPTLKLLNAFGLTIAIEHESVDQTMGFLPLDKAFAAVRNRNAHLTQRDLSQASGVARTTIQNIETGKAVKVATLTLLLSAMDGRLAIVSLDEMTTADEIELKDEARKEPENDKPQDDDRAQVIDSRAPTLAQMLTREPGFKLG</sequence>
<feature type="domain" description="HTH cro/C1-type" evidence="2">
    <location>
        <begin position="127"/>
        <end position="171"/>
    </location>
</feature>
<dbReference type="AlphaFoldDB" id="A0A1W6KFF5"/>
<organism evidence="3 4">
    <name type="scientific">Marinobacter salarius</name>
    <dbReference type="NCBI Taxonomy" id="1420917"/>
    <lineage>
        <taxon>Bacteria</taxon>
        <taxon>Pseudomonadati</taxon>
        <taxon>Pseudomonadota</taxon>
        <taxon>Gammaproteobacteria</taxon>
        <taxon>Pseudomonadales</taxon>
        <taxon>Marinobacteraceae</taxon>
        <taxon>Marinobacter</taxon>
    </lineage>
</organism>
<gene>
    <name evidence="3" type="ORF">MARSALSMR5_04111</name>
</gene>
<accession>A0A1W6KFF5</accession>
<protein>
    <submittedName>
        <fullName evidence="3">Helix-turn-helix protein</fullName>
    </submittedName>
</protein>
<dbReference type="SMART" id="SM00530">
    <property type="entry name" value="HTH_XRE"/>
    <property type="match status" value="2"/>
</dbReference>
<dbReference type="EMBL" id="CP020932">
    <property type="protein sequence ID" value="ARM86131.1"/>
    <property type="molecule type" value="Genomic_DNA"/>
</dbReference>
<dbReference type="Pfam" id="PF01381">
    <property type="entry name" value="HTH_3"/>
    <property type="match status" value="1"/>
</dbReference>
<evidence type="ECO:0000259" key="2">
    <source>
        <dbReference type="PROSITE" id="PS50943"/>
    </source>
</evidence>
<geneLocation type="plasmid" evidence="4">
    <name>psmr5</name>
</geneLocation>
<dbReference type="Proteomes" id="UP000193100">
    <property type="component" value="Plasmid pSMR5"/>
</dbReference>
<dbReference type="Gene3D" id="1.10.260.40">
    <property type="entry name" value="lambda repressor-like DNA-binding domains"/>
    <property type="match status" value="1"/>
</dbReference>
<evidence type="ECO:0000313" key="4">
    <source>
        <dbReference type="Proteomes" id="UP000193100"/>
    </source>
</evidence>
<name>A0A1W6KFF5_9GAMM</name>
<feature type="compositionally biased region" description="Basic and acidic residues" evidence="1">
    <location>
        <begin position="185"/>
        <end position="204"/>
    </location>
</feature>
<dbReference type="InterPro" id="IPR001387">
    <property type="entry name" value="Cro/C1-type_HTH"/>
</dbReference>
<dbReference type="InterPro" id="IPR010982">
    <property type="entry name" value="Lambda_DNA-bd_dom_sf"/>
</dbReference>
<keyword evidence="3" id="KW-0614">Plasmid</keyword>
<evidence type="ECO:0000313" key="3">
    <source>
        <dbReference type="EMBL" id="ARM86131.1"/>
    </source>
</evidence>
<dbReference type="GO" id="GO:0003677">
    <property type="term" value="F:DNA binding"/>
    <property type="evidence" value="ECO:0007669"/>
    <property type="project" value="InterPro"/>
</dbReference>
<feature type="region of interest" description="Disordered" evidence="1">
    <location>
        <begin position="183"/>
        <end position="205"/>
    </location>
</feature>